<sequence length="113" mass="12363">MGTFENINTKYQAGALRRFIPLFDRVLVQKAEAVTKTSSGILIPEKSVAKVLFGKVMAVGEGVRTESGQVIPPAVAVGDEVMLPEFGGTKITLEEKDFYLFRDSELLAKLKSE</sequence>
<dbReference type="InterPro" id="IPR011032">
    <property type="entry name" value="GroES-like_sf"/>
</dbReference>
<comment type="caution">
    <text evidence="7">The sequence shown here is derived from an EMBL/GenBank/DDBJ whole genome shotgun (WGS) entry which is preliminary data.</text>
</comment>
<dbReference type="GO" id="GO:0005524">
    <property type="term" value="F:ATP binding"/>
    <property type="evidence" value="ECO:0007669"/>
    <property type="project" value="InterPro"/>
</dbReference>
<dbReference type="InterPro" id="IPR018369">
    <property type="entry name" value="Chaprnonin_Cpn10_CS"/>
</dbReference>
<dbReference type="GO" id="GO:0046872">
    <property type="term" value="F:metal ion binding"/>
    <property type="evidence" value="ECO:0007669"/>
    <property type="project" value="TreeGrafter"/>
</dbReference>
<comment type="similarity">
    <text evidence="1 6">Belongs to the GroES chaperonin family.</text>
</comment>
<keyword evidence="7" id="KW-0346">Stress response</keyword>
<dbReference type="InterPro" id="IPR037124">
    <property type="entry name" value="Chaperonin_GroES_sf"/>
</dbReference>
<dbReference type="Gene3D" id="2.30.33.40">
    <property type="entry name" value="GroES chaperonin"/>
    <property type="match status" value="1"/>
</dbReference>
<evidence type="ECO:0000256" key="6">
    <source>
        <dbReference type="RuleBase" id="RU003479"/>
    </source>
</evidence>
<keyword evidence="3 6" id="KW-0143">Chaperone</keyword>
<dbReference type="HAMAP" id="MF_00580">
    <property type="entry name" value="CH10"/>
    <property type="match status" value="1"/>
</dbReference>
<dbReference type="InterPro" id="IPR020818">
    <property type="entry name" value="Chaperonin_GroES"/>
</dbReference>
<evidence type="ECO:0000313" key="8">
    <source>
        <dbReference type="Proteomes" id="UP000747542"/>
    </source>
</evidence>
<dbReference type="AlphaFoldDB" id="A0A8J5MSV1"/>
<name>A0A8J5MSV1_HOMAM</name>
<evidence type="ECO:0000256" key="2">
    <source>
        <dbReference type="ARBA" id="ARBA00018842"/>
    </source>
</evidence>
<dbReference type="Proteomes" id="UP000747542">
    <property type="component" value="Unassembled WGS sequence"/>
</dbReference>
<dbReference type="PANTHER" id="PTHR10772:SF0">
    <property type="entry name" value="10 KDA HEAT SHOCK PROTEIN, MITOCHONDRIAL"/>
    <property type="match status" value="1"/>
</dbReference>
<dbReference type="EMBL" id="JAHLQT010028013">
    <property type="protein sequence ID" value="KAG7162139.1"/>
    <property type="molecule type" value="Genomic_DNA"/>
</dbReference>
<protein>
    <recommendedName>
        <fullName evidence="2">10 kDa heat shock protein, mitochondrial</fullName>
    </recommendedName>
    <alternativeName>
        <fullName evidence="4">10 kDa chaperonin</fullName>
    </alternativeName>
    <alternativeName>
        <fullName evidence="5">Chaperonin 10</fullName>
    </alternativeName>
</protein>
<dbReference type="GO" id="GO:0051087">
    <property type="term" value="F:protein-folding chaperone binding"/>
    <property type="evidence" value="ECO:0007669"/>
    <property type="project" value="TreeGrafter"/>
</dbReference>
<evidence type="ECO:0000313" key="7">
    <source>
        <dbReference type="EMBL" id="KAG7162139.1"/>
    </source>
</evidence>
<gene>
    <name evidence="7" type="ORF">Hamer_G010801</name>
</gene>
<dbReference type="Pfam" id="PF00166">
    <property type="entry name" value="Cpn10"/>
    <property type="match status" value="1"/>
</dbReference>
<evidence type="ECO:0000256" key="5">
    <source>
        <dbReference type="ARBA" id="ARBA00031971"/>
    </source>
</evidence>
<evidence type="ECO:0000256" key="3">
    <source>
        <dbReference type="ARBA" id="ARBA00023186"/>
    </source>
</evidence>
<dbReference type="GO" id="GO:0051082">
    <property type="term" value="F:unfolded protein binding"/>
    <property type="evidence" value="ECO:0007669"/>
    <property type="project" value="TreeGrafter"/>
</dbReference>
<organism evidence="7 8">
    <name type="scientific">Homarus americanus</name>
    <name type="common">American lobster</name>
    <dbReference type="NCBI Taxonomy" id="6706"/>
    <lineage>
        <taxon>Eukaryota</taxon>
        <taxon>Metazoa</taxon>
        <taxon>Ecdysozoa</taxon>
        <taxon>Arthropoda</taxon>
        <taxon>Crustacea</taxon>
        <taxon>Multicrustacea</taxon>
        <taxon>Malacostraca</taxon>
        <taxon>Eumalacostraca</taxon>
        <taxon>Eucarida</taxon>
        <taxon>Decapoda</taxon>
        <taxon>Pleocyemata</taxon>
        <taxon>Astacidea</taxon>
        <taxon>Nephropoidea</taxon>
        <taxon>Nephropidae</taxon>
        <taxon>Homarus</taxon>
    </lineage>
</organism>
<dbReference type="SMART" id="SM00883">
    <property type="entry name" value="Cpn10"/>
    <property type="match status" value="1"/>
</dbReference>
<evidence type="ECO:0000256" key="1">
    <source>
        <dbReference type="ARBA" id="ARBA00006975"/>
    </source>
</evidence>
<dbReference type="PROSITE" id="PS00681">
    <property type="entry name" value="CHAPERONINS_CPN10"/>
    <property type="match status" value="1"/>
</dbReference>
<dbReference type="GO" id="GO:0044183">
    <property type="term" value="F:protein folding chaperone"/>
    <property type="evidence" value="ECO:0007669"/>
    <property type="project" value="InterPro"/>
</dbReference>
<accession>A0A8J5MSV1</accession>
<reference evidence="7" key="1">
    <citation type="journal article" date="2021" name="Sci. Adv.">
        <title>The American lobster genome reveals insights on longevity, neural, and immune adaptations.</title>
        <authorList>
            <person name="Polinski J.M."/>
            <person name="Zimin A.V."/>
            <person name="Clark K.F."/>
            <person name="Kohn A.B."/>
            <person name="Sadowski N."/>
            <person name="Timp W."/>
            <person name="Ptitsyn A."/>
            <person name="Khanna P."/>
            <person name="Romanova D.Y."/>
            <person name="Williams P."/>
            <person name="Greenwood S.J."/>
            <person name="Moroz L.L."/>
            <person name="Walt D.R."/>
            <person name="Bodnar A.G."/>
        </authorList>
    </citation>
    <scope>NUCLEOTIDE SEQUENCE</scope>
    <source>
        <strain evidence="7">GMGI-L3</strain>
    </source>
</reference>
<dbReference type="PRINTS" id="PR00297">
    <property type="entry name" value="CHAPERONIN10"/>
</dbReference>
<dbReference type="PANTHER" id="PTHR10772">
    <property type="entry name" value="10 KDA HEAT SHOCK PROTEIN"/>
    <property type="match status" value="1"/>
</dbReference>
<keyword evidence="8" id="KW-1185">Reference proteome</keyword>
<dbReference type="GO" id="GO:0005759">
    <property type="term" value="C:mitochondrial matrix"/>
    <property type="evidence" value="ECO:0007669"/>
    <property type="project" value="TreeGrafter"/>
</dbReference>
<proteinExistence type="inferred from homology"/>
<dbReference type="SUPFAM" id="SSF50129">
    <property type="entry name" value="GroES-like"/>
    <property type="match status" value="1"/>
</dbReference>
<dbReference type="CDD" id="cd00320">
    <property type="entry name" value="cpn10"/>
    <property type="match status" value="1"/>
</dbReference>
<dbReference type="FunFam" id="2.30.33.40:FF:000002">
    <property type="entry name" value="10 kDa chaperonin, mitochondrial"/>
    <property type="match status" value="1"/>
</dbReference>
<evidence type="ECO:0000256" key="4">
    <source>
        <dbReference type="ARBA" id="ARBA00029976"/>
    </source>
</evidence>